<dbReference type="Pfam" id="PF07606">
    <property type="entry name" value="DUF1569"/>
    <property type="match status" value="1"/>
</dbReference>
<dbReference type="AlphaFoldDB" id="A0A1C3ENS3"/>
<reference evidence="1 2" key="1">
    <citation type="submission" date="2016-05" db="EMBL/GenBank/DDBJ databases">
        <title>Genomic and physiological characterization of Planctopirus sp. isolated from fresh water lake.</title>
        <authorList>
            <person name="Subhash Y."/>
            <person name="Ramana C."/>
        </authorList>
    </citation>
    <scope>NUCLEOTIDE SEQUENCE [LARGE SCALE GENOMIC DNA]</scope>
    <source>
        <strain evidence="1 2">JC280</strain>
    </source>
</reference>
<comment type="caution">
    <text evidence="1">The sequence shown here is derived from an EMBL/GenBank/DDBJ whole genome shotgun (WGS) entry which is preliminary data.</text>
</comment>
<keyword evidence="2" id="KW-1185">Reference proteome</keyword>
<dbReference type="Proteomes" id="UP000094828">
    <property type="component" value="Unassembled WGS sequence"/>
</dbReference>
<organism evidence="1 2">
    <name type="scientific">Planctopirus hydrillae</name>
    <dbReference type="NCBI Taxonomy" id="1841610"/>
    <lineage>
        <taxon>Bacteria</taxon>
        <taxon>Pseudomonadati</taxon>
        <taxon>Planctomycetota</taxon>
        <taxon>Planctomycetia</taxon>
        <taxon>Planctomycetales</taxon>
        <taxon>Planctomycetaceae</taxon>
        <taxon>Planctopirus</taxon>
    </lineage>
</organism>
<dbReference type="InterPro" id="IPR034660">
    <property type="entry name" value="DinB/YfiT-like"/>
</dbReference>
<dbReference type="STRING" id="1841610.A6X21_04285"/>
<protein>
    <recommendedName>
        <fullName evidence="3">DUF1569 domain-containing protein</fullName>
    </recommendedName>
</protein>
<accession>A0A1C3ENS3</accession>
<evidence type="ECO:0000313" key="2">
    <source>
        <dbReference type="Proteomes" id="UP000094828"/>
    </source>
</evidence>
<dbReference type="InterPro" id="IPR011463">
    <property type="entry name" value="DUF1569"/>
</dbReference>
<name>A0A1C3ENS3_9PLAN</name>
<dbReference type="Gene3D" id="1.20.120.450">
    <property type="entry name" value="dinb family like domain"/>
    <property type="match status" value="1"/>
</dbReference>
<gene>
    <name evidence="1" type="ORF">A6X21_04285</name>
</gene>
<dbReference type="EMBL" id="LYDR01000039">
    <property type="protein sequence ID" value="ODA34874.1"/>
    <property type="molecule type" value="Genomic_DNA"/>
</dbReference>
<evidence type="ECO:0008006" key="3">
    <source>
        <dbReference type="Google" id="ProtNLM"/>
    </source>
</evidence>
<sequence>MPVSNIRRRSLHFENLQQALEDAETILHAPEGYFTTGQWSAGQILDHLAFWVERPVDGFPFQLPWILRWFGPLMKRTMLEQPMRPGFRWRGQIALLATPQMEVETEAGLAHFRRAIERFEAGPLLPRSPAFGPMSREDWTQLQCRHAELHLSFLHPQSSL</sequence>
<evidence type="ECO:0000313" key="1">
    <source>
        <dbReference type="EMBL" id="ODA34874.1"/>
    </source>
</evidence>
<proteinExistence type="predicted"/>
<dbReference type="RefSeq" id="WP_068846366.1">
    <property type="nucleotide sequence ID" value="NZ_LYDR01000039.1"/>
</dbReference>
<dbReference type="OrthoDB" id="282689at2"/>